<reference evidence="1 2" key="1">
    <citation type="submission" date="2014-02" db="EMBL/GenBank/DDBJ databases">
        <title>Single nucleus genome sequencing reveals high similarity among nuclei of an endomycorrhizal fungus.</title>
        <authorList>
            <person name="Lin K."/>
            <person name="Geurts R."/>
            <person name="Zhang Z."/>
            <person name="Limpens E."/>
            <person name="Saunders D.G."/>
            <person name="Mu D."/>
            <person name="Pang E."/>
            <person name="Cao H."/>
            <person name="Cha H."/>
            <person name="Lin T."/>
            <person name="Zhou Q."/>
            <person name="Shang Y."/>
            <person name="Li Y."/>
            <person name="Ivanov S."/>
            <person name="Sharma T."/>
            <person name="Velzen R.V."/>
            <person name="Ruijter N.D."/>
            <person name="Aanen D.K."/>
            <person name="Win J."/>
            <person name="Kamoun S."/>
            <person name="Bisseling T."/>
            <person name="Huang S."/>
        </authorList>
    </citation>
    <scope>NUCLEOTIDE SEQUENCE [LARGE SCALE GENOMIC DNA]</scope>
    <source>
        <strain evidence="2">DAOM197198w</strain>
    </source>
</reference>
<sequence length="80" mass="8973">MSDSEFMSSDDEIFDEAFDNDFIENILNDSDSDGEDNGGSSNETLKLEVWFFSPGRLHLTTSSNGLINRALAYAKEDQKK</sequence>
<organism evidence="1 2">
    <name type="scientific">Rhizophagus irregularis (strain DAOM 197198w)</name>
    <name type="common">Glomus intraradices</name>
    <dbReference type="NCBI Taxonomy" id="1432141"/>
    <lineage>
        <taxon>Eukaryota</taxon>
        <taxon>Fungi</taxon>
        <taxon>Fungi incertae sedis</taxon>
        <taxon>Mucoromycota</taxon>
        <taxon>Glomeromycotina</taxon>
        <taxon>Glomeromycetes</taxon>
        <taxon>Glomerales</taxon>
        <taxon>Glomeraceae</taxon>
        <taxon>Rhizophagus</taxon>
    </lineage>
</organism>
<gene>
    <name evidence="1" type="ORF">RirG_256910</name>
</gene>
<evidence type="ECO:0000313" key="2">
    <source>
        <dbReference type="Proteomes" id="UP000022910"/>
    </source>
</evidence>
<name>A0A015IDK7_RHIIW</name>
<dbReference type="Proteomes" id="UP000022910">
    <property type="component" value="Unassembled WGS sequence"/>
</dbReference>
<dbReference type="AlphaFoldDB" id="A0A015IDK7"/>
<comment type="caution">
    <text evidence="1">The sequence shown here is derived from an EMBL/GenBank/DDBJ whole genome shotgun (WGS) entry which is preliminary data.</text>
</comment>
<accession>A0A015IDK7</accession>
<proteinExistence type="predicted"/>
<dbReference type="HOGENOM" id="CLU_2591066_0_0_1"/>
<protein>
    <submittedName>
        <fullName evidence="1">Uncharacterized protein</fullName>
    </submittedName>
</protein>
<keyword evidence="2" id="KW-1185">Reference proteome</keyword>
<dbReference type="EMBL" id="JEMT01029502">
    <property type="protein sequence ID" value="EXX52000.1"/>
    <property type="molecule type" value="Genomic_DNA"/>
</dbReference>
<evidence type="ECO:0000313" key="1">
    <source>
        <dbReference type="EMBL" id="EXX52000.1"/>
    </source>
</evidence>